<evidence type="ECO:0000313" key="3">
    <source>
        <dbReference type="Proteomes" id="UP000734854"/>
    </source>
</evidence>
<organism evidence="2 3">
    <name type="scientific">Zingiber officinale</name>
    <name type="common">Ginger</name>
    <name type="synonym">Amomum zingiber</name>
    <dbReference type="NCBI Taxonomy" id="94328"/>
    <lineage>
        <taxon>Eukaryota</taxon>
        <taxon>Viridiplantae</taxon>
        <taxon>Streptophyta</taxon>
        <taxon>Embryophyta</taxon>
        <taxon>Tracheophyta</taxon>
        <taxon>Spermatophyta</taxon>
        <taxon>Magnoliopsida</taxon>
        <taxon>Liliopsida</taxon>
        <taxon>Zingiberales</taxon>
        <taxon>Zingiberaceae</taxon>
        <taxon>Zingiber</taxon>
    </lineage>
</organism>
<evidence type="ECO:0000259" key="1">
    <source>
        <dbReference type="Pfam" id="PF01764"/>
    </source>
</evidence>
<dbReference type="SUPFAM" id="SSF53474">
    <property type="entry name" value="alpha/beta-Hydrolases"/>
    <property type="match status" value="1"/>
</dbReference>
<dbReference type="GO" id="GO:0006629">
    <property type="term" value="P:lipid metabolic process"/>
    <property type="evidence" value="ECO:0007669"/>
    <property type="project" value="InterPro"/>
</dbReference>
<dbReference type="Proteomes" id="UP000734854">
    <property type="component" value="Unassembled WGS sequence"/>
</dbReference>
<feature type="domain" description="Fungal lipase-type" evidence="1">
    <location>
        <begin position="62"/>
        <end position="200"/>
    </location>
</feature>
<evidence type="ECO:0000313" key="2">
    <source>
        <dbReference type="EMBL" id="KAG6525994.1"/>
    </source>
</evidence>
<dbReference type="Gene3D" id="3.40.50.1820">
    <property type="entry name" value="alpha/beta hydrolase"/>
    <property type="match status" value="1"/>
</dbReference>
<dbReference type="InterPro" id="IPR029058">
    <property type="entry name" value="AB_hydrolase_fold"/>
</dbReference>
<gene>
    <name evidence="2" type="ORF">ZIOFF_015968</name>
</gene>
<keyword evidence="3" id="KW-1185">Reference proteome</keyword>
<dbReference type="EMBL" id="JACMSC010000004">
    <property type="protein sequence ID" value="KAG6525994.1"/>
    <property type="molecule type" value="Genomic_DNA"/>
</dbReference>
<reference evidence="2 3" key="1">
    <citation type="submission" date="2020-08" db="EMBL/GenBank/DDBJ databases">
        <title>Plant Genome Project.</title>
        <authorList>
            <person name="Zhang R.-G."/>
        </authorList>
    </citation>
    <scope>NUCLEOTIDE SEQUENCE [LARGE SCALE GENOMIC DNA]</scope>
    <source>
        <tissue evidence="2">Rhizome</tissue>
    </source>
</reference>
<name>A0A8J5HV92_ZINOF</name>
<proteinExistence type="predicted"/>
<sequence>MRLANREFRIGQHDNSDVYNHTLATILVEYASAGFQVIELIVDIQNCLQSFVGIDHGLNAIIIAFRGTQKLSIRNWIEDLLWKQLDLNYPDMPDAMVHHGFYAAYHNTTLRPGIVSAVQRAKELYGDIPVIATGHSMGGAIASFCALDLAINFGIHNVQLMTFGQPRVGNAAFASYFSKHVYHTIRVTNGHDIVPHLPPFYSYFPHKTYHHFPREVWIHNSRVSSTFVSMVEKICDESGEDPSCSRSVTGNSITDHLGYMGVDMRADSSDSCGIVFYKDEKLHCYEDLAGNFVVSKRPIVSSVVQTTTDVDVSADIEEHCSR</sequence>
<dbReference type="PANTHER" id="PTHR45856">
    <property type="entry name" value="ALPHA/BETA-HYDROLASES SUPERFAMILY PROTEIN"/>
    <property type="match status" value="1"/>
</dbReference>
<accession>A0A8J5HV92</accession>
<comment type="caution">
    <text evidence="2">The sequence shown here is derived from an EMBL/GenBank/DDBJ whole genome shotgun (WGS) entry which is preliminary data.</text>
</comment>
<dbReference type="AlphaFoldDB" id="A0A8J5HV92"/>
<protein>
    <recommendedName>
        <fullName evidence="1">Fungal lipase-type domain-containing protein</fullName>
    </recommendedName>
</protein>
<dbReference type="InterPro" id="IPR051218">
    <property type="entry name" value="Sec_MonoDiacylglyc_Lipase"/>
</dbReference>
<dbReference type="PANTHER" id="PTHR45856:SF11">
    <property type="entry name" value="FUNGAL LIPASE-LIKE DOMAIN-CONTAINING PROTEIN"/>
    <property type="match status" value="1"/>
</dbReference>
<dbReference type="CDD" id="cd00519">
    <property type="entry name" value="Lipase_3"/>
    <property type="match status" value="1"/>
</dbReference>
<dbReference type="InterPro" id="IPR002921">
    <property type="entry name" value="Fungal_lipase-type"/>
</dbReference>
<dbReference type="Pfam" id="PF01764">
    <property type="entry name" value="Lipase_3"/>
    <property type="match status" value="1"/>
</dbReference>